<evidence type="ECO:0000313" key="3">
    <source>
        <dbReference type="EMBL" id="HHE04760.1"/>
    </source>
</evidence>
<protein>
    <submittedName>
        <fullName evidence="3">DNA repair protein RadA</fullName>
    </submittedName>
</protein>
<keyword evidence="1" id="KW-0479">Metal-binding</keyword>
<dbReference type="AlphaFoldDB" id="A0A7C5DD60"/>
<reference evidence="3" key="1">
    <citation type="journal article" date="2020" name="mSystems">
        <title>Genome- and Community-Level Interaction Insights into Carbon Utilization and Element Cycling Functions of Hydrothermarchaeota in Hydrothermal Sediment.</title>
        <authorList>
            <person name="Zhou Z."/>
            <person name="Liu Y."/>
            <person name="Xu W."/>
            <person name="Pan J."/>
            <person name="Luo Z.H."/>
            <person name="Li M."/>
        </authorList>
    </citation>
    <scope>NUCLEOTIDE SEQUENCE [LARGE SCALE GENOMIC DNA]</scope>
    <source>
        <strain evidence="3">HyVt-74</strain>
    </source>
</reference>
<evidence type="ECO:0000259" key="2">
    <source>
        <dbReference type="Pfam" id="PF18073"/>
    </source>
</evidence>
<accession>A0A7C5DD60</accession>
<dbReference type="Proteomes" id="UP000886110">
    <property type="component" value="Unassembled WGS sequence"/>
</dbReference>
<dbReference type="InterPro" id="IPR041166">
    <property type="entry name" value="Rubredoxin_2"/>
</dbReference>
<comment type="caution">
    <text evidence="3">The sequence shown here is derived from an EMBL/GenBank/DDBJ whole genome shotgun (WGS) entry which is preliminary data.</text>
</comment>
<feature type="non-terminal residue" evidence="3">
    <location>
        <position position="60"/>
    </location>
</feature>
<feature type="domain" description="LapB rubredoxin metal binding" evidence="2">
    <location>
        <begin position="7"/>
        <end position="34"/>
    </location>
</feature>
<sequence length="60" mass="6886">MKSKHIYVCQNCGYESPKWLGRCPNCGEWNTFVEEVRSGTKRNPSRVSVRVKALENIGIE</sequence>
<organism evidence="3">
    <name type="scientific">candidate division WOR-3 bacterium</name>
    <dbReference type="NCBI Taxonomy" id="2052148"/>
    <lineage>
        <taxon>Bacteria</taxon>
        <taxon>Bacteria division WOR-3</taxon>
    </lineage>
</organism>
<dbReference type="Pfam" id="PF18073">
    <property type="entry name" value="Zn_ribbon_LapB"/>
    <property type="match status" value="1"/>
</dbReference>
<name>A0A7C5DD60_UNCW3</name>
<gene>
    <name evidence="3" type="ORF">ENL19_01700</name>
</gene>
<dbReference type="EMBL" id="DRTB01000123">
    <property type="protein sequence ID" value="HHE04760.1"/>
    <property type="molecule type" value="Genomic_DNA"/>
</dbReference>
<proteinExistence type="predicted"/>
<evidence type="ECO:0000256" key="1">
    <source>
        <dbReference type="ARBA" id="ARBA00022723"/>
    </source>
</evidence>
<dbReference type="GO" id="GO:0046872">
    <property type="term" value="F:metal ion binding"/>
    <property type="evidence" value="ECO:0007669"/>
    <property type="project" value="UniProtKB-KW"/>
</dbReference>